<reference evidence="1" key="1">
    <citation type="submission" date="2021-05" db="EMBL/GenBank/DDBJ databases">
        <authorList>
            <person name="Scholz U."/>
            <person name="Mascher M."/>
            <person name="Fiebig A."/>
        </authorList>
    </citation>
    <scope>NUCLEOTIDE SEQUENCE [LARGE SCALE GENOMIC DNA]</scope>
</reference>
<reference evidence="1" key="2">
    <citation type="submission" date="2025-09" db="UniProtKB">
        <authorList>
            <consortium name="EnsemblPlants"/>
        </authorList>
    </citation>
    <scope>IDENTIFICATION</scope>
</reference>
<evidence type="ECO:0000313" key="2">
    <source>
        <dbReference type="Proteomes" id="UP001732700"/>
    </source>
</evidence>
<proteinExistence type="predicted"/>
<dbReference type="EnsemblPlants" id="AVESA.00010b.r2.7AG1188980.1">
    <property type="protein sequence ID" value="AVESA.00010b.r2.7AG1188980.1.CDS.1"/>
    <property type="gene ID" value="AVESA.00010b.r2.7AG1188980"/>
</dbReference>
<organism evidence="1 2">
    <name type="scientific">Avena sativa</name>
    <name type="common">Oat</name>
    <dbReference type="NCBI Taxonomy" id="4498"/>
    <lineage>
        <taxon>Eukaryota</taxon>
        <taxon>Viridiplantae</taxon>
        <taxon>Streptophyta</taxon>
        <taxon>Embryophyta</taxon>
        <taxon>Tracheophyta</taxon>
        <taxon>Spermatophyta</taxon>
        <taxon>Magnoliopsida</taxon>
        <taxon>Liliopsida</taxon>
        <taxon>Poales</taxon>
        <taxon>Poaceae</taxon>
        <taxon>BOP clade</taxon>
        <taxon>Pooideae</taxon>
        <taxon>Poodae</taxon>
        <taxon>Poeae</taxon>
        <taxon>Poeae Chloroplast Group 1 (Aveneae type)</taxon>
        <taxon>Aveninae</taxon>
        <taxon>Avena</taxon>
    </lineage>
</organism>
<protein>
    <submittedName>
        <fullName evidence="1">Uncharacterized protein</fullName>
    </submittedName>
</protein>
<name>A0ACD5ZLV1_AVESA</name>
<evidence type="ECO:0000313" key="1">
    <source>
        <dbReference type="EnsemblPlants" id="AVESA.00010b.r2.7AG1188980.1.CDS.1"/>
    </source>
</evidence>
<dbReference type="Proteomes" id="UP001732700">
    <property type="component" value="Chromosome 7A"/>
</dbReference>
<keyword evidence="2" id="KW-1185">Reference proteome</keyword>
<accession>A0ACD5ZLV1</accession>
<sequence>MNLSTKTTTPAQACTRSPTASAGMEPAAHVLVFPWPLQGHINCMHHLATALLDAGLHVTFLHTHHNLRRLATKPAPALSQPRLRLLSIPDGLPEDHPRSVAHLNDLMDSMRTTGSAAYRALLLASSSNKDGHPPVTCVIADGVMAFAVDVAEEVGVPAIAFRTASACSFLTYLSVRRLVELGEFPFPSDQPVSGVPGMEGFLRRRDLPRAPRPAGSATDDCGVDPMLLNMGECTVHSGEARALILNTSASMEGPALAQIAPHMRDVFSVGPLHVAAGTGTKSTAPTASLWREDDGCMAWLDGQQDRSVVYVSLGSLTVISEEQLAEFLSGLAATGYAFLWVLRPDMVAGGTTTSLAAVKTLVGEKQARVVHWAPQRDVLRHPAVGCFLTHAGWNSTLEAAYEGVPMVCWTFFGDQLINSRFVDTVWRTGVDIKDVCDKAVVEKAVREAMESAEIRAAAQAMARQLRLDVADGGSSSSEIKRLVAFIRDLL</sequence>